<dbReference type="EMBL" id="FOCX01000001">
    <property type="protein sequence ID" value="SEN09102.1"/>
    <property type="molecule type" value="Genomic_DNA"/>
</dbReference>
<accession>A0A1H8DPA0</accession>
<reference evidence="4" key="1">
    <citation type="submission" date="2016-10" db="EMBL/GenBank/DDBJ databases">
        <authorList>
            <person name="Varghese N."/>
            <person name="Submissions S."/>
        </authorList>
    </citation>
    <scope>NUCLEOTIDE SEQUENCE [LARGE SCALE GENOMIC DNA]</scope>
    <source>
        <strain evidence="4">IBRC-M 10043</strain>
    </source>
</reference>
<feature type="transmembrane region" description="Helical" evidence="2">
    <location>
        <begin position="76"/>
        <end position="95"/>
    </location>
</feature>
<gene>
    <name evidence="3" type="ORF">SAMN05216388_1001344</name>
</gene>
<evidence type="ECO:0000313" key="3">
    <source>
        <dbReference type="EMBL" id="SEN09102.1"/>
    </source>
</evidence>
<keyword evidence="2" id="KW-0812">Transmembrane</keyword>
<keyword evidence="4" id="KW-1185">Reference proteome</keyword>
<feature type="transmembrane region" description="Helical" evidence="2">
    <location>
        <begin position="157"/>
        <end position="175"/>
    </location>
</feature>
<keyword evidence="2" id="KW-1133">Transmembrane helix</keyword>
<feature type="compositionally biased region" description="Acidic residues" evidence="1">
    <location>
        <begin position="14"/>
        <end position="32"/>
    </location>
</feature>
<feature type="transmembrane region" description="Helical" evidence="2">
    <location>
        <begin position="132"/>
        <end position="151"/>
    </location>
</feature>
<dbReference type="OrthoDB" id="242095at2157"/>
<dbReference type="AlphaFoldDB" id="A0A1H8DPA0"/>
<organism evidence="3 4">
    <name type="scientific">Halorientalis persicus</name>
    <dbReference type="NCBI Taxonomy" id="1367881"/>
    <lineage>
        <taxon>Archaea</taxon>
        <taxon>Methanobacteriati</taxon>
        <taxon>Methanobacteriota</taxon>
        <taxon>Stenosarchaea group</taxon>
        <taxon>Halobacteria</taxon>
        <taxon>Halobacteriales</taxon>
        <taxon>Haloarculaceae</taxon>
        <taxon>Halorientalis</taxon>
    </lineage>
</organism>
<proteinExistence type="predicted"/>
<feature type="transmembrane region" description="Helical" evidence="2">
    <location>
        <begin position="101"/>
        <end position="120"/>
    </location>
</feature>
<name>A0A1H8DPA0_9EURY</name>
<keyword evidence="2" id="KW-0472">Membrane</keyword>
<protein>
    <submittedName>
        <fullName evidence="3">Uncharacterized protein</fullName>
    </submittedName>
</protein>
<feature type="compositionally biased region" description="Basic and acidic residues" evidence="1">
    <location>
        <begin position="1"/>
        <end position="13"/>
    </location>
</feature>
<sequence>MAERSDQRTRPDESVEESLDDAAFGLDDEPPVETDTGPSAPDDTGSSRLTGRLGAAVRAPFGAAASRLRSPFEGLFSLRAFLLLLVTSVAGMTLAGMVLPFGSIGGLLGIAAVAFAAGLASDRSRYVEASASGALASGVSWLLGNLVLTAVGPGVPLVAVGVGFGVLAALLGHYFGRDLRSGMTRDI</sequence>
<evidence type="ECO:0000256" key="1">
    <source>
        <dbReference type="SAM" id="MobiDB-lite"/>
    </source>
</evidence>
<evidence type="ECO:0000313" key="4">
    <source>
        <dbReference type="Proteomes" id="UP000198775"/>
    </source>
</evidence>
<dbReference type="Proteomes" id="UP000198775">
    <property type="component" value="Unassembled WGS sequence"/>
</dbReference>
<evidence type="ECO:0000256" key="2">
    <source>
        <dbReference type="SAM" id="Phobius"/>
    </source>
</evidence>
<dbReference type="RefSeq" id="WP_092656966.1">
    <property type="nucleotide sequence ID" value="NZ_FOCX01000001.1"/>
</dbReference>
<feature type="region of interest" description="Disordered" evidence="1">
    <location>
        <begin position="1"/>
        <end position="49"/>
    </location>
</feature>